<evidence type="ECO:0000259" key="2">
    <source>
        <dbReference type="Pfam" id="PF01636"/>
    </source>
</evidence>
<dbReference type="RefSeq" id="WP_345460712.1">
    <property type="nucleotide sequence ID" value="NZ_BAABRP010000001.1"/>
</dbReference>
<comment type="caution">
    <text evidence="3">The sequence shown here is derived from an EMBL/GenBank/DDBJ whole genome shotgun (WGS) entry which is preliminary data.</text>
</comment>
<dbReference type="Pfam" id="PF01636">
    <property type="entry name" value="APH"/>
    <property type="match status" value="1"/>
</dbReference>
<reference evidence="3 4" key="1">
    <citation type="submission" date="2024-02" db="EMBL/GenBank/DDBJ databases">
        <title>Deinococcus carri NBRC 110142.</title>
        <authorList>
            <person name="Ichikawa N."/>
            <person name="Katano-Makiyama Y."/>
            <person name="Hidaka K."/>
        </authorList>
    </citation>
    <scope>NUCLEOTIDE SEQUENCE [LARGE SCALE GENOMIC DNA]</scope>
    <source>
        <strain evidence="3 4">NBRC 110142</strain>
    </source>
</reference>
<dbReference type="InterPro" id="IPR011009">
    <property type="entry name" value="Kinase-like_dom_sf"/>
</dbReference>
<evidence type="ECO:0000313" key="4">
    <source>
        <dbReference type="Proteomes" id="UP001401887"/>
    </source>
</evidence>
<dbReference type="Gene3D" id="3.30.200.20">
    <property type="entry name" value="Phosphorylase Kinase, domain 1"/>
    <property type="match status" value="1"/>
</dbReference>
<dbReference type="InterPro" id="IPR050249">
    <property type="entry name" value="Pseudomonas-type_ThrB"/>
</dbReference>
<dbReference type="Gene3D" id="3.90.1200.10">
    <property type="match status" value="1"/>
</dbReference>
<dbReference type="SUPFAM" id="SSF56112">
    <property type="entry name" value="Protein kinase-like (PK-like)"/>
    <property type="match status" value="1"/>
</dbReference>
<evidence type="ECO:0000313" key="3">
    <source>
        <dbReference type="EMBL" id="GAA5511908.1"/>
    </source>
</evidence>
<proteinExistence type="inferred from homology"/>
<evidence type="ECO:0000256" key="1">
    <source>
        <dbReference type="ARBA" id="ARBA00038240"/>
    </source>
</evidence>
<name>A0ABP9W5W5_9DEIO</name>
<dbReference type="Proteomes" id="UP001401887">
    <property type="component" value="Unassembled WGS sequence"/>
</dbReference>
<accession>A0ABP9W5W5</accession>
<dbReference type="InterPro" id="IPR002575">
    <property type="entry name" value="Aminoglycoside_PTrfase"/>
</dbReference>
<gene>
    <name evidence="3" type="ORF">Dcar01_00622</name>
</gene>
<dbReference type="PANTHER" id="PTHR21064:SF6">
    <property type="entry name" value="AMINOGLYCOSIDE PHOSPHOTRANSFERASE DOMAIN-CONTAINING PROTEIN"/>
    <property type="match status" value="1"/>
</dbReference>
<organism evidence="3 4">
    <name type="scientific">Deinococcus carri</name>
    <dbReference type="NCBI Taxonomy" id="1211323"/>
    <lineage>
        <taxon>Bacteria</taxon>
        <taxon>Thermotogati</taxon>
        <taxon>Deinococcota</taxon>
        <taxon>Deinococci</taxon>
        <taxon>Deinococcales</taxon>
        <taxon>Deinococcaceae</taxon>
        <taxon>Deinococcus</taxon>
    </lineage>
</organism>
<dbReference type="PANTHER" id="PTHR21064">
    <property type="entry name" value="AMINOGLYCOSIDE PHOSPHOTRANSFERASE DOMAIN-CONTAINING PROTEIN-RELATED"/>
    <property type="match status" value="1"/>
</dbReference>
<sequence>MTPEELMGVWDVGGVQTMHPLGGGSINGAFRVMTDTGPLHLRVYRSPDRERAEREHAAIAVAARAGLPTPVPLAARGGGTVAQMGTHLAALFPVAAGAPVPRAALTPAHAQALGSFLADVHDRLPTRVPFGVPPLRAAGLEHTRERLEQIQAILLALPQPDEVDGWALERTRQRLAHLRASALPDPLPAFPPRFLHGDYHDGNVFFGAGWPAALIDWEQTRLAPRAWEVVRCLHLSLRLDAALSGAFLGGYRQRLPLPEDELADGAALYATLQERNVWTYESVYREGNPGPRRFRAFVRITPLEEKRLQRLHSPKRSPYFTRFARSKRRSLFDKCSIAPPPYVPFQVAWAASGLR</sequence>
<comment type="similarity">
    <text evidence="1">Belongs to the pseudomonas-type ThrB family.</text>
</comment>
<keyword evidence="4" id="KW-1185">Reference proteome</keyword>
<dbReference type="EMBL" id="BAABRP010000001">
    <property type="protein sequence ID" value="GAA5511908.1"/>
    <property type="molecule type" value="Genomic_DNA"/>
</dbReference>
<feature type="domain" description="Aminoglycoside phosphotransferase" evidence="2">
    <location>
        <begin position="19"/>
        <end position="252"/>
    </location>
</feature>
<protein>
    <recommendedName>
        <fullName evidence="2">Aminoglycoside phosphotransferase domain-containing protein</fullName>
    </recommendedName>
</protein>